<dbReference type="AlphaFoldDB" id="A0A976IK52"/>
<comment type="similarity">
    <text evidence="1">Belongs to the short-chain dehydrogenases/reductases (SDR) family.</text>
</comment>
<dbReference type="PANTHER" id="PTHR24320">
    <property type="entry name" value="RETINOL DEHYDROGENASE"/>
    <property type="match status" value="1"/>
</dbReference>
<dbReference type="GO" id="GO:0016491">
    <property type="term" value="F:oxidoreductase activity"/>
    <property type="evidence" value="ECO:0007669"/>
    <property type="project" value="UniProtKB-KW"/>
</dbReference>
<dbReference type="PRINTS" id="PR00081">
    <property type="entry name" value="GDHRDH"/>
</dbReference>
<keyword evidence="5" id="KW-1185">Reference proteome</keyword>
<dbReference type="SUPFAM" id="SSF51735">
    <property type="entry name" value="NAD(P)-binding Rossmann-fold domains"/>
    <property type="match status" value="1"/>
</dbReference>
<dbReference type="InterPro" id="IPR002347">
    <property type="entry name" value="SDR_fam"/>
</dbReference>
<dbReference type="PANTHER" id="PTHR24320:SF148">
    <property type="entry name" value="NAD(P)-BINDING ROSSMANN-FOLD SUPERFAMILY PROTEIN"/>
    <property type="match status" value="1"/>
</dbReference>
<dbReference type="RefSeq" id="XP_067822779.1">
    <property type="nucleotide sequence ID" value="XM_067958667.1"/>
</dbReference>
<evidence type="ECO:0000313" key="5">
    <source>
        <dbReference type="Proteomes" id="UP000294530"/>
    </source>
</evidence>
<feature type="compositionally biased region" description="Polar residues" evidence="3">
    <location>
        <begin position="1"/>
        <end position="13"/>
    </location>
</feature>
<dbReference type="OrthoDB" id="157221at2759"/>
<evidence type="ECO:0000313" key="4">
    <source>
        <dbReference type="EMBL" id="TDH73281.1"/>
    </source>
</evidence>
<evidence type="ECO:0000256" key="1">
    <source>
        <dbReference type="ARBA" id="ARBA00006484"/>
    </source>
</evidence>
<dbReference type="GeneID" id="94344338"/>
<evidence type="ECO:0000256" key="3">
    <source>
        <dbReference type="SAM" id="MobiDB-lite"/>
    </source>
</evidence>
<dbReference type="Proteomes" id="UP000294530">
    <property type="component" value="Unassembled WGS sequence"/>
</dbReference>
<dbReference type="KEGG" id="blac:94344338"/>
<dbReference type="InterPro" id="IPR036291">
    <property type="entry name" value="NAD(P)-bd_dom_sf"/>
</dbReference>
<dbReference type="NCBIfam" id="NF004846">
    <property type="entry name" value="PRK06197.1"/>
    <property type="match status" value="1"/>
</dbReference>
<dbReference type="EMBL" id="SHOA02000001">
    <property type="protein sequence ID" value="TDH73281.1"/>
    <property type="molecule type" value="Genomic_DNA"/>
</dbReference>
<organism evidence="4 5">
    <name type="scientific">Bremia lactucae</name>
    <name type="common">Lettuce downy mildew</name>
    <dbReference type="NCBI Taxonomy" id="4779"/>
    <lineage>
        <taxon>Eukaryota</taxon>
        <taxon>Sar</taxon>
        <taxon>Stramenopiles</taxon>
        <taxon>Oomycota</taxon>
        <taxon>Peronosporomycetes</taxon>
        <taxon>Peronosporales</taxon>
        <taxon>Peronosporaceae</taxon>
        <taxon>Bremia</taxon>
    </lineage>
</organism>
<comment type="caution">
    <text evidence="4">The sequence shown here is derived from an EMBL/GenBank/DDBJ whole genome shotgun (WGS) entry which is preliminary data.</text>
</comment>
<proteinExistence type="inferred from homology"/>
<dbReference type="CDD" id="cd05327">
    <property type="entry name" value="retinol-DH_like_SDR_c_like"/>
    <property type="match status" value="1"/>
</dbReference>
<gene>
    <name evidence="4" type="ORF">CCR75_000560</name>
</gene>
<dbReference type="Gene3D" id="3.40.50.720">
    <property type="entry name" value="NAD(P)-binding Rossmann-like Domain"/>
    <property type="match status" value="1"/>
</dbReference>
<evidence type="ECO:0000256" key="2">
    <source>
        <dbReference type="ARBA" id="ARBA00023002"/>
    </source>
</evidence>
<sequence length="333" mass="36866">MGSSFSKVTTSQPDVPKDWDATHIPSQKNKIAIVTGGNSGIGFIVALELARKGADVILACRNRERGLKAEADIQELIRSAPEPGTVKFVLVDMGDLSSVDRFCETFKKMHPRLDLLINNAGIFGGKYTKTVDGYELQFATNYLGHFALTAHLFDQLKMSPSSRVIAVSSIIHRYANLFFDEDNIIANNEKEYGQMAAYSVSKLCNILFTFELDRRLKAAGIDNITAAAAHPGYSSTNIMQHALETNQDSWKWWVFIRTVSLAPQQSSETGGLSILYAATGDNVQGGDFFGPKYLGYYGFPSREDTSALSKSETEALKLWDFSENLTQIKFELK</sequence>
<keyword evidence="2" id="KW-0560">Oxidoreductase</keyword>
<accession>A0A976IK52</accession>
<feature type="region of interest" description="Disordered" evidence="3">
    <location>
        <begin position="1"/>
        <end position="22"/>
    </location>
</feature>
<dbReference type="Pfam" id="PF00106">
    <property type="entry name" value="adh_short"/>
    <property type="match status" value="1"/>
</dbReference>
<protein>
    <submittedName>
        <fullName evidence="4">Uncharacterized protein</fullName>
    </submittedName>
</protein>
<name>A0A976IK52_BRELC</name>
<reference evidence="4 5" key="1">
    <citation type="journal article" date="2021" name="Genome Biol.">
        <title>AFLAP: assembly-free linkage analysis pipeline using k-mers from genome sequencing data.</title>
        <authorList>
            <person name="Fletcher K."/>
            <person name="Zhang L."/>
            <person name="Gil J."/>
            <person name="Han R."/>
            <person name="Cavanaugh K."/>
            <person name="Michelmore R."/>
        </authorList>
    </citation>
    <scope>NUCLEOTIDE SEQUENCE [LARGE SCALE GENOMIC DNA]</scope>
    <source>
        <strain evidence="4 5">SF5</strain>
    </source>
</reference>